<proteinExistence type="inferred from homology"/>
<dbReference type="Pfam" id="PF00437">
    <property type="entry name" value="T2SSE"/>
    <property type="match status" value="1"/>
</dbReference>
<evidence type="ECO:0000313" key="3">
    <source>
        <dbReference type="EMBL" id="MDO9712553.1"/>
    </source>
</evidence>
<comment type="similarity">
    <text evidence="1">Belongs to the GSP E family.</text>
</comment>
<evidence type="ECO:0000313" key="4">
    <source>
        <dbReference type="Proteomes" id="UP001243009"/>
    </source>
</evidence>
<dbReference type="RefSeq" id="WP_305107409.1">
    <property type="nucleotide sequence ID" value="NZ_JAUTWS010000050.1"/>
</dbReference>
<dbReference type="InterPro" id="IPR001482">
    <property type="entry name" value="T2SS/T4SS_dom"/>
</dbReference>
<dbReference type="PANTHER" id="PTHR30486">
    <property type="entry name" value="TWITCHING MOTILITY PROTEIN PILT"/>
    <property type="match status" value="1"/>
</dbReference>
<protein>
    <submittedName>
        <fullName evidence="3">ATPase, T2SS/T4P/T4SS family</fullName>
    </submittedName>
</protein>
<dbReference type="InterPro" id="IPR050921">
    <property type="entry name" value="T4SS_GSP_E_ATPase"/>
</dbReference>
<name>A0ABT9E996_9PROT</name>
<keyword evidence="4" id="KW-1185">Reference proteome</keyword>
<accession>A0ABT9E996</accession>
<dbReference type="SUPFAM" id="SSF52540">
    <property type="entry name" value="P-loop containing nucleoside triphosphate hydrolases"/>
    <property type="match status" value="1"/>
</dbReference>
<comment type="caution">
    <text evidence="3">The sequence shown here is derived from an EMBL/GenBank/DDBJ whole genome shotgun (WGS) entry which is preliminary data.</text>
</comment>
<dbReference type="CDD" id="cd01130">
    <property type="entry name" value="VirB11-like_ATPase"/>
    <property type="match status" value="1"/>
</dbReference>
<feature type="domain" description="Bacterial type II secretion system protein E" evidence="2">
    <location>
        <begin position="155"/>
        <end position="282"/>
    </location>
</feature>
<dbReference type="EMBL" id="JAUTWS010000050">
    <property type="protein sequence ID" value="MDO9712553.1"/>
    <property type="molecule type" value="Genomic_DNA"/>
</dbReference>
<dbReference type="Gene3D" id="3.30.450.90">
    <property type="match status" value="1"/>
</dbReference>
<evidence type="ECO:0000256" key="1">
    <source>
        <dbReference type="ARBA" id="ARBA00006611"/>
    </source>
</evidence>
<evidence type="ECO:0000259" key="2">
    <source>
        <dbReference type="Pfam" id="PF00437"/>
    </source>
</evidence>
<gene>
    <name evidence="3" type="ORF">Q7A36_29715</name>
</gene>
<dbReference type="InterPro" id="IPR027417">
    <property type="entry name" value="P-loop_NTPase"/>
</dbReference>
<sequence length="347" mass="38071">MSVTLELDPALQRDALDTAVEPIAHLLAEGEDVAVNTPGEAWHYLGGQWHRHAIPALTEARCRGIALLAEAQTRPAVRQSIISTDMPSGHRLEALLPPVAMPHTVILSFRRGDEQVPVGGELGKRFQASQWNRWGSQKAQARAAADDLLALFDTGDMDAFLAGFARRRLTPVFCGDTGAGKTYVLKSYAVLLPEDARICVIEDAREAVLRQPNHVRMLFKRGGAAPLDLLRASLRLRPDYVVLQELRDAEASWVFLNDCMAGHPGSPTTIHGGTAQQAVRRLFSNIQASEEARGMDGERLIEFMETAIDLIVPIQNDRGVRSFGDVWFAADAARRGKTLRDLISGND</sequence>
<dbReference type="PANTHER" id="PTHR30486:SF6">
    <property type="entry name" value="TYPE IV PILUS RETRACTATION ATPASE PILT"/>
    <property type="match status" value="1"/>
</dbReference>
<dbReference type="Proteomes" id="UP001243009">
    <property type="component" value="Unassembled WGS sequence"/>
</dbReference>
<reference evidence="3 4" key="1">
    <citation type="submission" date="2023-08" db="EMBL/GenBank/DDBJ databases">
        <title>The draft genome sequence of Paracraurococcus sp. LOR1-02.</title>
        <authorList>
            <person name="Kingkaew E."/>
            <person name="Tanasupawat S."/>
        </authorList>
    </citation>
    <scope>NUCLEOTIDE SEQUENCE [LARGE SCALE GENOMIC DNA]</scope>
    <source>
        <strain evidence="3 4">LOR1-02</strain>
    </source>
</reference>
<organism evidence="3 4">
    <name type="scientific">Paracraurococcus lichenis</name>
    <dbReference type="NCBI Taxonomy" id="3064888"/>
    <lineage>
        <taxon>Bacteria</taxon>
        <taxon>Pseudomonadati</taxon>
        <taxon>Pseudomonadota</taxon>
        <taxon>Alphaproteobacteria</taxon>
        <taxon>Acetobacterales</taxon>
        <taxon>Roseomonadaceae</taxon>
        <taxon>Paracraurococcus</taxon>
    </lineage>
</organism>
<dbReference type="Gene3D" id="3.40.50.300">
    <property type="entry name" value="P-loop containing nucleotide triphosphate hydrolases"/>
    <property type="match status" value="1"/>
</dbReference>